<dbReference type="InterPro" id="IPR014757">
    <property type="entry name" value="Tscrpt_reg_IclR_C"/>
</dbReference>
<comment type="caution">
    <text evidence="7">The sequence shown here is derived from an EMBL/GenBank/DDBJ whole genome shotgun (WGS) entry which is preliminary data.</text>
</comment>
<evidence type="ECO:0000313" key="8">
    <source>
        <dbReference type="Proteomes" id="UP001501598"/>
    </source>
</evidence>
<evidence type="ECO:0000256" key="4">
    <source>
        <dbReference type="SAM" id="MobiDB-lite"/>
    </source>
</evidence>
<dbReference type="InterPro" id="IPR036390">
    <property type="entry name" value="WH_DNA-bd_sf"/>
</dbReference>
<dbReference type="InterPro" id="IPR005471">
    <property type="entry name" value="Tscrpt_reg_IclR_N"/>
</dbReference>
<dbReference type="SUPFAM" id="SSF55781">
    <property type="entry name" value="GAF domain-like"/>
    <property type="match status" value="1"/>
</dbReference>
<sequence>MTSVEHYSATRPGPAPAPCPPTSMIGRITLIMDLFADNPAQRFSLEEVSRRTGLPRSSTHRVLEQMSNLQWVNRYPSGYGLGTRVRGLDVRVGTTGALRSAAAPILHELAMLTGMVTHLAVLDWAEIVYLDKVGGRHAADVPSRVGGRAPAHCTALGKAMLALLPPEQVDARLAGRLDAPTRHTMADPGSLHHELGRIRLRKGLTFERGECFPHIGCVAVGIPGPEGPIGALSLVGGVKAPLERVAPLVVDAARRAARDMTAVADVVRAGEPRLELVRRQGEPVRTG</sequence>
<keyword evidence="1" id="KW-0805">Transcription regulation</keyword>
<name>A0ABP8RRJ3_9PSEU</name>
<dbReference type="Pfam" id="PF01614">
    <property type="entry name" value="IclR_C"/>
    <property type="match status" value="1"/>
</dbReference>
<organism evidence="7 8">
    <name type="scientific">Pseudonocardia xishanensis</name>
    <dbReference type="NCBI Taxonomy" id="630995"/>
    <lineage>
        <taxon>Bacteria</taxon>
        <taxon>Bacillati</taxon>
        <taxon>Actinomycetota</taxon>
        <taxon>Actinomycetes</taxon>
        <taxon>Pseudonocardiales</taxon>
        <taxon>Pseudonocardiaceae</taxon>
        <taxon>Pseudonocardia</taxon>
    </lineage>
</organism>
<accession>A0ABP8RRJ3</accession>
<evidence type="ECO:0000259" key="5">
    <source>
        <dbReference type="PROSITE" id="PS51077"/>
    </source>
</evidence>
<dbReference type="PANTHER" id="PTHR30136:SF24">
    <property type="entry name" value="HTH-TYPE TRANSCRIPTIONAL REPRESSOR ALLR"/>
    <property type="match status" value="1"/>
</dbReference>
<dbReference type="EMBL" id="BAABGT010000030">
    <property type="protein sequence ID" value="GAA4545247.1"/>
    <property type="molecule type" value="Genomic_DNA"/>
</dbReference>
<dbReference type="PROSITE" id="PS51078">
    <property type="entry name" value="ICLR_ED"/>
    <property type="match status" value="1"/>
</dbReference>
<dbReference type="Pfam" id="PF09339">
    <property type="entry name" value="HTH_IclR"/>
    <property type="match status" value="1"/>
</dbReference>
<dbReference type="InterPro" id="IPR036388">
    <property type="entry name" value="WH-like_DNA-bd_sf"/>
</dbReference>
<dbReference type="SMART" id="SM00346">
    <property type="entry name" value="HTH_ICLR"/>
    <property type="match status" value="1"/>
</dbReference>
<protein>
    <submittedName>
        <fullName evidence="7">IclR family transcriptional regulator</fullName>
    </submittedName>
</protein>
<dbReference type="PROSITE" id="PS51077">
    <property type="entry name" value="HTH_ICLR"/>
    <property type="match status" value="1"/>
</dbReference>
<feature type="region of interest" description="Disordered" evidence="4">
    <location>
        <begin position="1"/>
        <end position="20"/>
    </location>
</feature>
<dbReference type="SUPFAM" id="SSF46785">
    <property type="entry name" value="Winged helix' DNA-binding domain"/>
    <property type="match status" value="1"/>
</dbReference>
<keyword evidence="8" id="KW-1185">Reference proteome</keyword>
<dbReference type="PANTHER" id="PTHR30136">
    <property type="entry name" value="HELIX-TURN-HELIX TRANSCRIPTIONAL REGULATOR, ICLR FAMILY"/>
    <property type="match status" value="1"/>
</dbReference>
<keyword evidence="2" id="KW-0238">DNA-binding</keyword>
<evidence type="ECO:0000256" key="1">
    <source>
        <dbReference type="ARBA" id="ARBA00023015"/>
    </source>
</evidence>
<reference evidence="8" key="1">
    <citation type="journal article" date="2019" name="Int. J. Syst. Evol. Microbiol.">
        <title>The Global Catalogue of Microorganisms (GCM) 10K type strain sequencing project: providing services to taxonomists for standard genome sequencing and annotation.</title>
        <authorList>
            <consortium name="The Broad Institute Genomics Platform"/>
            <consortium name="The Broad Institute Genome Sequencing Center for Infectious Disease"/>
            <person name="Wu L."/>
            <person name="Ma J."/>
        </authorList>
    </citation>
    <scope>NUCLEOTIDE SEQUENCE [LARGE SCALE GENOMIC DNA]</scope>
    <source>
        <strain evidence="8">JCM 17906</strain>
    </source>
</reference>
<dbReference type="InterPro" id="IPR029016">
    <property type="entry name" value="GAF-like_dom_sf"/>
</dbReference>
<dbReference type="Proteomes" id="UP001501598">
    <property type="component" value="Unassembled WGS sequence"/>
</dbReference>
<dbReference type="Gene3D" id="1.10.10.10">
    <property type="entry name" value="Winged helix-like DNA-binding domain superfamily/Winged helix DNA-binding domain"/>
    <property type="match status" value="1"/>
</dbReference>
<keyword evidence="3" id="KW-0804">Transcription</keyword>
<evidence type="ECO:0000256" key="2">
    <source>
        <dbReference type="ARBA" id="ARBA00023125"/>
    </source>
</evidence>
<evidence type="ECO:0000313" key="7">
    <source>
        <dbReference type="EMBL" id="GAA4545247.1"/>
    </source>
</evidence>
<gene>
    <name evidence="7" type="ORF">GCM10023175_24650</name>
</gene>
<evidence type="ECO:0000259" key="6">
    <source>
        <dbReference type="PROSITE" id="PS51078"/>
    </source>
</evidence>
<evidence type="ECO:0000256" key="3">
    <source>
        <dbReference type="ARBA" id="ARBA00023163"/>
    </source>
</evidence>
<feature type="domain" description="IclR-ED" evidence="6">
    <location>
        <begin position="84"/>
        <end position="262"/>
    </location>
</feature>
<dbReference type="RefSeq" id="WP_345416273.1">
    <property type="nucleotide sequence ID" value="NZ_BAABGT010000030.1"/>
</dbReference>
<dbReference type="InterPro" id="IPR050707">
    <property type="entry name" value="HTH_MetabolicPath_Reg"/>
</dbReference>
<feature type="domain" description="HTH iclR-type" evidence="5">
    <location>
        <begin position="22"/>
        <end position="83"/>
    </location>
</feature>
<proteinExistence type="predicted"/>
<dbReference type="Gene3D" id="3.30.450.40">
    <property type="match status" value="1"/>
</dbReference>